<proteinExistence type="predicted"/>
<dbReference type="EMBL" id="LXQA010776217">
    <property type="protein sequence ID" value="MCI70448.1"/>
    <property type="molecule type" value="Genomic_DNA"/>
</dbReference>
<accession>A0A392UBN0</accession>
<comment type="caution">
    <text evidence="2">The sequence shown here is derived from an EMBL/GenBank/DDBJ whole genome shotgun (WGS) entry which is preliminary data.</text>
</comment>
<name>A0A392UBN0_9FABA</name>
<reference evidence="2 3" key="1">
    <citation type="journal article" date="2018" name="Front. Plant Sci.">
        <title>Red Clover (Trifolium pratense) and Zigzag Clover (T. medium) - A Picture of Genomic Similarities and Differences.</title>
        <authorList>
            <person name="Dluhosova J."/>
            <person name="Istvanek J."/>
            <person name="Nedelnik J."/>
            <person name="Repkova J."/>
        </authorList>
    </citation>
    <scope>NUCLEOTIDE SEQUENCE [LARGE SCALE GENOMIC DNA]</scope>
    <source>
        <strain evidence="3">cv. 10/8</strain>
        <tissue evidence="2">Leaf</tissue>
    </source>
</reference>
<evidence type="ECO:0000313" key="3">
    <source>
        <dbReference type="Proteomes" id="UP000265520"/>
    </source>
</evidence>
<keyword evidence="3" id="KW-1185">Reference proteome</keyword>
<feature type="non-terminal residue" evidence="2">
    <location>
        <position position="1"/>
    </location>
</feature>
<evidence type="ECO:0000313" key="2">
    <source>
        <dbReference type="EMBL" id="MCI70448.1"/>
    </source>
</evidence>
<dbReference type="Proteomes" id="UP000265520">
    <property type="component" value="Unassembled WGS sequence"/>
</dbReference>
<feature type="region of interest" description="Disordered" evidence="1">
    <location>
        <begin position="13"/>
        <end position="34"/>
    </location>
</feature>
<sequence length="34" mass="3563">AVMERLLEPRSAVIGTGGRDSGEKRSFAAAPVSF</sequence>
<protein>
    <submittedName>
        <fullName evidence="2">Uncharacterized protein</fullName>
    </submittedName>
</protein>
<evidence type="ECO:0000256" key="1">
    <source>
        <dbReference type="SAM" id="MobiDB-lite"/>
    </source>
</evidence>
<dbReference type="AlphaFoldDB" id="A0A392UBN0"/>
<organism evidence="2 3">
    <name type="scientific">Trifolium medium</name>
    <dbReference type="NCBI Taxonomy" id="97028"/>
    <lineage>
        <taxon>Eukaryota</taxon>
        <taxon>Viridiplantae</taxon>
        <taxon>Streptophyta</taxon>
        <taxon>Embryophyta</taxon>
        <taxon>Tracheophyta</taxon>
        <taxon>Spermatophyta</taxon>
        <taxon>Magnoliopsida</taxon>
        <taxon>eudicotyledons</taxon>
        <taxon>Gunneridae</taxon>
        <taxon>Pentapetalae</taxon>
        <taxon>rosids</taxon>
        <taxon>fabids</taxon>
        <taxon>Fabales</taxon>
        <taxon>Fabaceae</taxon>
        <taxon>Papilionoideae</taxon>
        <taxon>50 kb inversion clade</taxon>
        <taxon>NPAAA clade</taxon>
        <taxon>Hologalegina</taxon>
        <taxon>IRL clade</taxon>
        <taxon>Trifolieae</taxon>
        <taxon>Trifolium</taxon>
    </lineage>
</organism>